<organism evidence="1 2">
    <name type="scientific">Xylaria grammica</name>
    <dbReference type="NCBI Taxonomy" id="363999"/>
    <lineage>
        <taxon>Eukaryota</taxon>
        <taxon>Fungi</taxon>
        <taxon>Dikarya</taxon>
        <taxon>Ascomycota</taxon>
        <taxon>Pezizomycotina</taxon>
        <taxon>Sordariomycetes</taxon>
        <taxon>Xylariomycetidae</taxon>
        <taxon>Xylariales</taxon>
        <taxon>Xylariaceae</taxon>
        <taxon>Xylaria</taxon>
    </lineage>
</organism>
<accession>A0A439DEN6</accession>
<evidence type="ECO:0000313" key="1">
    <source>
        <dbReference type="EMBL" id="RWA12870.1"/>
    </source>
</evidence>
<dbReference type="Proteomes" id="UP000286045">
    <property type="component" value="Unassembled WGS sequence"/>
</dbReference>
<dbReference type="AlphaFoldDB" id="A0A439DEN6"/>
<comment type="caution">
    <text evidence="1">The sequence shown here is derived from an EMBL/GenBank/DDBJ whole genome shotgun (WGS) entry which is preliminary data.</text>
</comment>
<proteinExistence type="predicted"/>
<protein>
    <submittedName>
        <fullName evidence="1">Uncharacterized protein</fullName>
    </submittedName>
</protein>
<evidence type="ECO:0000313" key="2">
    <source>
        <dbReference type="Proteomes" id="UP000286045"/>
    </source>
</evidence>
<reference evidence="1 2" key="1">
    <citation type="submission" date="2018-12" db="EMBL/GenBank/DDBJ databases">
        <title>Draft genome sequence of Xylaria grammica IHI A82.</title>
        <authorList>
            <person name="Buettner E."/>
            <person name="Kellner H."/>
        </authorList>
    </citation>
    <scope>NUCLEOTIDE SEQUENCE [LARGE SCALE GENOMIC DNA]</scope>
    <source>
        <strain evidence="1 2">IHI A82</strain>
    </source>
</reference>
<name>A0A439DEN6_9PEZI</name>
<gene>
    <name evidence="1" type="ORF">EKO27_g2255</name>
</gene>
<dbReference type="EMBL" id="RYZI01000040">
    <property type="protein sequence ID" value="RWA12870.1"/>
    <property type="molecule type" value="Genomic_DNA"/>
</dbReference>
<sequence>MPSHDKARSQTATCNIFVHEGLVAALHRVKAGISVDEPKTGGKIDEFMEPHEHWARYMDRVRDLAEHKALRPNTLGVARELRDRLLLSLDMYHRGRGEELRRALRGKAWESILPSIEDK</sequence>
<keyword evidence="2" id="KW-1185">Reference proteome</keyword>